<proteinExistence type="predicted"/>
<name>A0ABQ0GGA6_9PEZI</name>
<organism evidence="2 3">
    <name type="scientific">Madurella fahalii</name>
    <dbReference type="NCBI Taxonomy" id="1157608"/>
    <lineage>
        <taxon>Eukaryota</taxon>
        <taxon>Fungi</taxon>
        <taxon>Dikarya</taxon>
        <taxon>Ascomycota</taxon>
        <taxon>Pezizomycotina</taxon>
        <taxon>Sordariomycetes</taxon>
        <taxon>Sordariomycetidae</taxon>
        <taxon>Sordariales</taxon>
        <taxon>Sordariales incertae sedis</taxon>
        <taxon>Madurella</taxon>
    </lineage>
</organism>
<gene>
    <name evidence="2" type="ORF">MFIFM68171_07011</name>
</gene>
<dbReference type="Proteomes" id="UP001628179">
    <property type="component" value="Unassembled WGS sequence"/>
</dbReference>
<evidence type="ECO:0000313" key="2">
    <source>
        <dbReference type="EMBL" id="GAB1316801.1"/>
    </source>
</evidence>
<evidence type="ECO:0000256" key="1">
    <source>
        <dbReference type="SAM" id="MobiDB-lite"/>
    </source>
</evidence>
<protein>
    <submittedName>
        <fullName evidence="2">Uncharacterized protein</fullName>
    </submittedName>
</protein>
<evidence type="ECO:0000313" key="3">
    <source>
        <dbReference type="Proteomes" id="UP001628179"/>
    </source>
</evidence>
<dbReference type="EMBL" id="BAAFSV010000003">
    <property type="protein sequence ID" value="GAB1316801.1"/>
    <property type="molecule type" value="Genomic_DNA"/>
</dbReference>
<reference evidence="2 3" key="1">
    <citation type="submission" date="2024-09" db="EMBL/GenBank/DDBJ databases">
        <title>Itraconazole resistance in Madurella fahalii resulting from another homologue of gene encoding cytochrome P450 14-alpha sterol demethylase (CYP51).</title>
        <authorList>
            <person name="Yoshioka I."/>
            <person name="Fahal A.H."/>
            <person name="Kaneko S."/>
            <person name="Yaguchi T."/>
        </authorList>
    </citation>
    <scope>NUCLEOTIDE SEQUENCE [LARGE SCALE GENOMIC DNA]</scope>
    <source>
        <strain evidence="2 3">IFM 68171</strain>
    </source>
</reference>
<keyword evidence="3" id="KW-1185">Reference proteome</keyword>
<comment type="caution">
    <text evidence="2">The sequence shown here is derived from an EMBL/GenBank/DDBJ whole genome shotgun (WGS) entry which is preliminary data.</text>
</comment>
<feature type="region of interest" description="Disordered" evidence="1">
    <location>
        <begin position="1"/>
        <end position="44"/>
    </location>
</feature>
<dbReference type="GeneID" id="98177754"/>
<dbReference type="RefSeq" id="XP_070918532.1">
    <property type="nucleotide sequence ID" value="XM_071062431.1"/>
</dbReference>
<accession>A0ABQ0GGA6</accession>
<sequence length="415" mass="45888">MSHDIGNKLTETRNSSAGDGDGGEPASPAGTQNRTSAAAHDGSGNGHGGDVVWLGDLMDPFEFASFSHSHWPNAEVDPPGRSGIVCAVIILRHLLFFLDGSTRAQILSEALGLQCSPLLLEAACLNDDEDFALSCERIKRRVGSGGLSFESLMESQDIKEALWLTEDCRLLHSVFHRPGETSPWGDVPEGLRLPPWEDGLLRWDGITNGTLSAHVASYFGVFSHPETDDKILRMPGAPKLIRIRYSSRNPNQQFYHDLSHFEFRLPNTVDHPSGSRITYYRCVAAVKLRDSPEGADTLRLYDYWGAMMYLNSGAFPLSDAWRIHEGGEYMLYFVHTGVPLAQGESSSTEIFELHAQVAANRRFLARRFQEIFGHDAATTQGETEHTPIVAGSVVDSTSPNRRDPHYWPISLDLIP</sequence>